<sequence>MTTPSFPIQHDFALKQLTPNSKPNYQPYVKLSFFFRKRPDISHEDFHRHWETVHADLAVASKAFALNIKRYTQFHALPECKEAAKTLIEGMELLEYDGCSEILVSSIEDAAAFFSSPEYVEKMNSKSMPGSLRFMIGYDNLIFGLGLPIPEATDGIQPRDLETALKQE</sequence>
<dbReference type="GO" id="GO:0016491">
    <property type="term" value="F:oxidoreductase activity"/>
    <property type="evidence" value="ECO:0007669"/>
    <property type="project" value="InterPro"/>
</dbReference>
<dbReference type="SUPFAM" id="SSF54909">
    <property type="entry name" value="Dimeric alpha+beta barrel"/>
    <property type="match status" value="1"/>
</dbReference>
<organism evidence="3 4">
    <name type="scientific">Fonsecaea nubica</name>
    <dbReference type="NCBI Taxonomy" id="856822"/>
    <lineage>
        <taxon>Eukaryota</taxon>
        <taxon>Fungi</taxon>
        <taxon>Dikarya</taxon>
        <taxon>Ascomycota</taxon>
        <taxon>Pezizomycotina</taxon>
        <taxon>Eurotiomycetes</taxon>
        <taxon>Chaetothyriomycetidae</taxon>
        <taxon>Chaetothyriales</taxon>
        <taxon>Herpotrichiellaceae</taxon>
        <taxon>Fonsecaea</taxon>
    </lineage>
</organism>
<dbReference type="InterPro" id="IPR009799">
    <property type="entry name" value="EthD_dom"/>
</dbReference>
<dbReference type="Proteomes" id="UP000185904">
    <property type="component" value="Unassembled WGS sequence"/>
</dbReference>
<reference evidence="3 4" key="1">
    <citation type="submission" date="2016-03" db="EMBL/GenBank/DDBJ databases">
        <title>The draft genome sequence of Fonsecaea nubica causative agent of cutaneous subcutaneous infection in human host.</title>
        <authorList>
            <person name="Costa F."/>
            <person name="Sybren D.H."/>
            <person name="Raittz R.T."/>
            <person name="Weiss V.A."/>
            <person name="Leao A.C."/>
            <person name="Gomes R."/>
            <person name="De Souza E.M."/>
            <person name="Pedrosa F.O."/>
            <person name="Steffens M.B."/>
            <person name="Bombassaro A."/>
            <person name="Tadra-Sfeir M.Z."/>
            <person name="Moreno L.F."/>
            <person name="Najafzadeh M.J."/>
            <person name="Felipe M.S."/>
            <person name="Teixeira M."/>
            <person name="Sun J."/>
            <person name="Xi L."/>
            <person name="Castro M.A."/>
            <person name="Vicente V.A."/>
        </authorList>
    </citation>
    <scope>NUCLEOTIDE SEQUENCE [LARGE SCALE GENOMIC DNA]</scope>
    <source>
        <strain evidence="3 4">CBS 269.64</strain>
    </source>
</reference>
<dbReference type="RefSeq" id="XP_022494490.1">
    <property type="nucleotide sequence ID" value="XM_022649520.1"/>
</dbReference>
<comment type="caution">
    <text evidence="3">The sequence shown here is derived from an EMBL/GenBank/DDBJ whole genome shotgun (WGS) entry which is preliminary data.</text>
</comment>
<evidence type="ECO:0000256" key="1">
    <source>
        <dbReference type="ARBA" id="ARBA00005986"/>
    </source>
</evidence>
<dbReference type="EMBL" id="LVCJ01000143">
    <property type="protein sequence ID" value="OAL22032.1"/>
    <property type="molecule type" value="Genomic_DNA"/>
</dbReference>
<dbReference type="OrthoDB" id="4112039at2759"/>
<dbReference type="Gene3D" id="3.30.70.100">
    <property type="match status" value="1"/>
</dbReference>
<protein>
    <recommendedName>
        <fullName evidence="2">EthD domain-containing protein</fullName>
    </recommendedName>
</protein>
<dbReference type="InterPro" id="IPR011008">
    <property type="entry name" value="Dimeric_a/b-barrel"/>
</dbReference>
<keyword evidence="4" id="KW-1185">Reference proteome</keyword>
<dbReference type="AlphaFoldDB" id="A0A178BYS0"/>
<accession>A0A178BYS0</accession>
<gene>
    <name evidence="3" type="ORF">AYO20_11268</name>
</gene>
<evidence type="ECO:0000313" key="3">
    <source>
        <dbReference type="EMBL" id="OAL22032.1"/>
    </source>
</evidence>
<name>A0A178BYS0_9EURO</name>
<evidence type="ECO:0000313" key="4">
    <source>
        <dbReference type="Proteomes" id="UP000185904"/>
    </source>
</evidence>
<dbReference type="GeneID" id="34594652"/>
<proteinExistence type="inferred from homology"/>
<comment type="similarity">
    <text evidence="1">Belongs to the tpcK family.</text>
</comment>
<feature type="domain" description="EthD" evidence="2">
    <location>
        <begin position="38"/>
        <end position="123"/>
    </location>
</feature>
<dbReference type="Pfam" id="PF07110">
    <property type="entry name" value="EthD"/>
    <property type="match status" value="1"/>
</dbReference>
<evidence type="ECO:0000259" key="2">
    <source>
        <dbReference type="Pfam" id="PF07110"/>
    </source>
</evidence>